<dbReference type="RefSeq" id="WP_312890763.1">
    <property type="nucleotide sequence ID" value="NZ_CBCSLB010000001.1"/>
</dbReference>
<evidence type="ECO:0000313" key="3">
    <source>
        <dbReference type="EMBL" id="MBB3150461.1"/>
    </source>
</evidence>
<organism evidence="3 4">
    <name type="scientific">Paenibacillus endophyticus</name>
    <dbReference type="NCBI Taxonomy" id="1294268"/>
    <lineage>
        <taxon>Bacteria</taxon>
        <taxon>Bacillati</taxon>
        <taxon>Bacillota</taxon>
        <taxon>Bacilli</taxon>
        <taxon>Bacillales</taxon>
        <taxon>Paenibacillaceae</taxon>
        <taxon>Paenibacillus</taxon>
    </lineage>
</organism>
<dbReference type="Pfam" id="PF00395">
    <property type="entry name" value="SLH"/>
    <property type="match status" value="3"/>
</dbReference>
<name>A0A7W5G8C0_9BACL</name>
<dbReference type="InterPro" id="IPR001119">
    <property type="entry name" value="SLH_dom"/>
</dbReference>
<comment type="caution">
    <text evidence="3">The sequence shown here is derived from an EMBL/GenBank/DDBJ whole genome shotgun (WGS) entry which is preliminary data.</text>
</comment>
<reference evidence="3 4" key="1">
    <citation type="submission" date="2020-08" db="EMBL/GenBank/DDBJ databases">
        <title>Genomic Encyclopedia of Type Strains, Phase III (KMG-III): the genomes of soil and plant-associated and newly described type strains.</title>
        <authorList>
            <person name="Whitman W."/>
        </authorList>
    </citation>
    <scope>NUCLEOTIDE SEQUENCE [LARGE SCALE GENOMIC DNA]</scope>
    <source>
        <strain evidence="3 4">CECT 8234</strain>
    </source>
</reference>
<gene>
    <name evidence="3" type="ORF">FHS16_000493</name>
</gene>
<evidence type="ECO:0000256" key="1">
    <source>
        <dbReference type="SAM" id="MobiDB-lite"/>
    </source>
</evidence>
<dbReference type="PANTHER" id="PTHR43308:SF5">
    <property type="entry name" value="S-LAYER PROTEIN _ PEPTIDOGLYCAN ENDO-BETA-N-ACETYLGLUCOSAMINIDASE"/>
    <property type="match status" value="1"/>
</dbReference>
<dbReference type="Proteomes" id="UP000518605">
    <property type="component" value="Unassembled WGS sequence"/>
</dbReference>
<dbReference type="InterPro" id="IPR051465">
    <property type="entry name" value="Cell_Envelope_Struct_Comp"/>
</dbReference>
<feature type="region of interest" description="Disordered" evidence="1">
    <location>
        <begin position="86"/>
        <end position="105"/>
    </location>
</feature>
<dbReference type="PANTHER" id="PTHR43308">
    <property type="entry name" value="OUTER MEMBRANE PROTEIN ALPHA-RELATED"/>
    <property type="match status" value="1"/>
</dbReference>
<proteinExistence type="predicted"/>
<evidence type="ECO:0000259" key="2">
    <source>
        <dbReference type="PROSITE" id="PS51272"/>
    </source>
</evidence>
<feature type="domain" description="SLH" evidence="2">
    <location>
        <begin position="397"/>
        <end position="456"/>
    </location>
</feature>
<feature type="domain" description="SLH" evidence="2">
    <location>
        <begin position="333"/>
        <end position="396"/>
    </location>
</feature>
<dbReference type="AlphaFoldDB" id="A0A7W5G8C0"/>
<dbReference type="EMBL" id="JACHXW010000001">
    <property type="protein sequence ID" value="MBB3150461.1"/>
    <property type="molecule type" value="Genomic_DNA"/>
</dbReference>
<feature type="domain" description="SLH" evidence="2">
    <location>
        <begin position="464"/>
        <end position="524"/>
    </location>
</feature>
<accession>A0A7W5G8C0</accession>
<keyword evidence="4" id="KW-1185">Reference proteome</keyword>
<sequence length="524" mass="55820">MTSVSIISDVSSLKASTQLTVGSVINPGNATNPIYQWTATEAISIIGESNKETVTIKGVSAGKGKLSLTVAAGGAAKQVETEFTVTASGSSGSDGGHTTPTPGVTGEKEAEILINGKAEHAGTVLKSERNGQTVATISLNQQKLEQWLNSEKEQAVITLSFHSDSNIVIGQLNAHMLKNMADKKAVIELKTDQASYTIPTKLIDIHEILEQLGTSTSLTDLMIEFEIGDSSPEMDKAAKKAAEKSDFNIAASPLDFKMTVISGAARTEITKFSAYVQRMLAIPAGVNPDQMTTAIVVAADGTFQQVPTKMLFKDGKHYAMANSLTNGTFVLVSHQASFTDVAMHWAEKAIIELGSRMVISGTGDGRYSPDREITRAEFAAIVVRGLGLKPESDTVSFLDVQHEDWYSSAVATAYSYKLINGFEDGSFNPQDKITREQAMVIIAKAMELTGLKATLNNQDSAAVLLPYKDAVSASSWAKEAIADNIQAGIVSGRNASTLAPKAFMTRAEVAAIVEQLLKKSGLYL</sequence>
<evidence type="ECO:0000313" key="4">
    <source>
        <dbReference type="Proteomes" id="UP000518605"/>
    </source>
</evidence>
<protein>
    <recommendedName>
        <fullName evidence="2">SLH domain-containing protein</fullName>
    </recommendedName>
</protein>
<dbReference type="PROSITE" id="PS51272">
    <property type="entry name" value="SLH"/>
    <property type="match status" value="3"/>
</dbReference>